<dbReference type="NCBIfam" id="TIGR00217">
    <property type="entry name" value="malQ"/>
    <property type="match status" value="1"/>
</dbReference>
<feature type="region of interest" description="Disordered" evidence="11">
    <location>
        <begin position="498"/>
        <end position="519"/>
    </location>
</feature>
<evidence type="ECO:0000256" key="8">
    <source>
        <dbReference type="ARBA" id="ARBA00031423"/>
    </source>
</evidence>
<keyword evidence="5 10" id="KW-0328">Glycosyltransferase</keyword>
<evidence type="ECO:0000256" key="10">
    <source>
        <dbReference type="RuleBase" id="RU361207"/>
    </source>
</evidence>
<evidence type="ECO:0000256" key="1">
    <source>
        <dbReference type="ARBA" id="ARBA00000439"/>
    </source>
</evidence>
<dbReference type="NCBIfam" id="NF011080">
    <property type="entry name" value="PRK14508.1-3"/>
    <property type="match status" value="1"/>
</dbReference>
<evidence type="ECO:0000256" key="4">
    <source>
        <dbReference type="ARBA" id="ARBA00020295"/>
    </source>
</evidence>
<dbReference type="EC" id="2.4.1.25" evidence="3 10"/>
<dbReference type="PANTHER" id="PTHR32438:SF5">
    <property type="entry name" value="4-ALPHA-GLUCANOTRANSFERASE DPE1, CHLOROPLASTIC_AMYLOPLASTIC"/>
    <property type="match status" value="1"/>
</dbReference>
<evidence type="ECO:0000256" key="5">
    <source>
        <dbReference type="ARBA" id="ARBA00022676"/>
    </source>
</evidence>
<evidence type="ECO:0000256" key="7">
    <source>
        <dbReference type="ARBA" id="ARBA00023277"/>
    </source>
</evidence>
<dbReference type="RefSeq" id="WP_145420539.1">
    <property type="nucleotide sequence ID" value="NZ_CP036526.1"/>
</dbReference>
<dbReference type="SUPFAM" id="SSF51445">
    <property type="entry name" value="(Trans)glycosidases"/>
    <property type="match status" value="1"/>
</dbReference>
<dbReference type="OrthoDB" id="9811841at2"/>
<evidence type="ECO:0000256" key="9">
    <source>
        <dbReference type="ARBA" id="ARBA00031501"/>
    </source>
</evidence>
<protein>
    <recommendedName>
        <fullName evidence="4 10">4-alpha-glucanotransferase</fullName>
        <ecNumber evidence="3 10">2.4.1.25</ecNumber>
    </recommendedName>
    <alternativeName>
        <fullName evidence="8 10">Amylomaltase</fullName>
    </alternativeName>
    <alternativeName>
        <fullName evidence="9 10">Disproportionating enzyme</fullName>
    </alternativeName>
</protein>
<dbReference type="PANTHER" id="PTHR32438">
    <property type="entry name" value="4-ALPHA-GLUCANOTRANSFERASE DPE1, CHLOROPLASTIC/AMYLOPLASTIC"/>
    <property type="match status" value="1"/>
</dbReference>
<dbReference type="InterPro" id="IPR017853">
    <property type="entry name" value="GH"/>
</dbReference>
<dbReference type="Proteomes" id="UP000319817">
    <property type="component" value="Chromosome"/>
</dbReference>
<accession>A0A517NZY1</accession>
<keyword evidence="7 10" id="KW-0119">Carbohydrate metabolism</keyword>
<keyword evidence="13" id="KW-1185">Reference proteome</keyword>
<comment type="similarity">
    <text evidence="2 10">Belongs to the disproportionating enzyme family.</text>
</comment>
<evidence type="ECO:0000313" key="12">
    <source>
        <dbReference type="EMBL" id="QDT12677.1"/>
    </source>
</evidence>
<evidence type="ECO:0000256" key="11">
    <source>
        <dbReference type="SAM" id="MobiDB-lite"/>
    </source>
</evidence>
<dbReference type="GO" id="GO:0004134">
    <property type="term" value="F:4-alpha-glucanotransferase activity"/>
    <property type="evidence" value="ECO:0007669"/>
    <property type="project" value="UniProtKB-EC"/>
</dbReference>
<evidence type="ECO:0000313" key="13">
    <source>
        <dbReference type="Proteomes" id="UP000319817"/>
    </source>
</evidence>
<dbReference type="InterPro" id="IPR003385">
    <property type="entry name" value="Glyco_hydro_77"/>
</dbReference>
<evidence type="ECO:0000256" key="2">
    <source>
        <dbReference type="ARBA" id="ARBA00005684"/>
    </source>
</evidence>
<reference evidence="12 13" key="1">
    <citation type="submission" date="2019-02" db="EMBL/GenBank/DDBJ databases">
        <title>Deep-cultivation of Planctomycetes and their phenomic and genomic characterization uncovers novel biology.</title>
        <authorList>
            <person name="Wiegand S."/>
            <person name="Jogler M."/>
            <person name="Boedeker C."/>
            <person name="Pinto D."/>
            <person name="Vollmers J."/>
            <person name="Rivas-Marin E."/>
            <person name="Kohn T."/>
            <person name="Peeters S.H."/>
            <person name="Heuer A."/>
            <person name="Rast P."/>
            <person name="Oberbeckmann S."/>
            <person name="Bunk B."/>
            <person name="Jeske O."/>
            <person name="Meyerdierks A."/>
            <person name="Storesund J.E."/>
            <person name="Kallscheuer N."/>
            <person name="Luecker S."/>
            <person name="Lage O.M."/>
            <person name="Pohl T."/>
            <person name="Merkel B.J."/>
            <person name="Hornburger P."/>
            <person name="Mueller R.-W."/>
            <person name="Bruemmer F."/>
            <person name="Labrenz M."/>
            <person name="Spormann A.M."/>
            <person name="Op den Camp H."/>
            <person name="Overmann J."/>
            <person name="Amann R."/>
            <person name="Jetten M.S.M."/>
            <person name="Mascher T."/>
            <person name="Medema M.H."/>
            <person name="Devos D.P."/>
            <person name="Kaster A.-K."/>
            <person name="Ovreas L."/>
            <person name="Rohde M."/>
            <person name="Galperin M.Y."/>
            <person name="Jogler C."/>
        </authorList>
    </citation>
    <scope>NUCLEOTIDE SEQUENCE [LARGE SCALE GENOMIC DNA]</scope>
    <source>
        <strain evidence="12 13">K23_9</strain>
    </source>
</reference>
<dbReference type="EMBL" id="CP036526">
    <property type="protein sequence ID" value="QDT12677.1"/>
    <property type="molecule type" value="Genomic_DNA"/>
</dbReference>
<sequence>MTLTNSNERAAGVLLHVTSLPSEFGIGDMGPGAWAWIDRLSEAGQSWWQLLPLGPIGPGNSPYSPFSTFAGNVLLLSPERLAEEGLLSRADCVCPDFPKNDVDFDAVSLFKLRLLDTAWQNFSNDTDATLRTAFETFCQTQSSWLDDYALLFALQQRYRFVSYLELPDELLNRDPAAMARSKLELADSIDRCRFGQFLFFRQWNALRQYAGQKGVRLIGDLPFFVSANSADVWSHPEIFLLDKQHKPTFVAGVPPDYFSDTGQLWGNPVYNWQALQKQGYRWWIQRIEALLSLVDVIRLDHFRAFAAAWHVPTDATTAESGEWLPGPAADFFEHMRSTLGRLPFVAEDLGLITDDVHELRDQFQLPGTRVLQFAFDGDPANPFLTDNYPSNTVAYTGTHDNDTTRGWYESLDAEQLQIVQKTLKDRKLASNTIAPEFIRLVWSSQSTLAIAPLQDILNLGTESKMNVPGTTDGNWQWRCTSQMLDQADWQSLRDLTDRTGRLPSAHGDGDGDNSPLEVR</sequence>
<keyword evidence="6 10" id="KW-0808">Transferase</keyword>
<dbReference type="GO" id="GO:0005975">
    <property type="term" value="P:carbohydrate metabolic process"/>
    <property type="evidence" value="ECO:0007669"/>
    <property type="project" value="InterPro"/>
</dbReference>
<dbReference type="Gene3D" id="3.20.20.80">
    <property type="entry name" value="Glycosidases"/>
    <property type="match status" value="1"/>
</dbReference>
<proteinExistence type="inferred from homology"/>
<dbReference type="AlphaFoldDB" id="A0A517NZY1"/>
<dbReference type="Pfam" id="PF02446">
    <property type="entry name" value="Glyco_hydro_77"/>
    <property type="match status" value="1"/>
</dbReference>
<evidence type="ECO:0000256" key="3">
    <source>
        <dbReference type="ARBA" id="ARBA00012560"/>
    </source>
</evidence>
<gene>
    <name evidence="12" type="primary">malQ</name>
    <name evidence="12" type="ORF">K239x_46890</name>
</gene>
<organism evidence="12 13">
    <name type="scientific">Stieleria marina</name>
    <dbReference type="NCBI Taxonomy" id="1930275"/>
    <lineage>
        <taxon>Bacteria</taxon>
        <taxon>Pseudomonadati</taxon>
        <taxon>Planctomycetota</taxon>
        <taxon>Planctomycetia</taxon>
        <taxon>Pirellulales</taxon>
        <taxon>Pirellulaceae</taxon>
        <taxon>Stieleria</taxon>
    </lineage>
</organism>
<comment type="catalytic activity">
    <reaction evidence="1 10">
        <text>Transfers a segment of a (1-&gt;4)-alpha-D-glucan to a new position in an acceptor, which may be glucose or a (1-&gt;4)-alpha-D-glucan.</text>
        <dbReference type="EC" id="2.4.1.25"/>
    </reaction>
</comment>
<evidence type="ECO:0000256" key="6">
    <source>
        <dbReference type="ARBA" id="ARBA00022679"/>
    </source>
</evidence>
<name>A0A517NZY1_9BACT</name>